<accession>A0A6C0CXR1</accession>
<protein>
    <recommendedName>
        <fullName evidence="2">Methyltransferase</fullName>
    </recommendedName>
</protein>
<dbReference type="EMBL" id="MN739507">
    <property type="protein sequence ID" value="QHT09057.1"/>
    <property type="molecule type" value="Genomic_DNA"/>
</dbReference>
<name>A0A6C0CXR1_9ZZZZ</name>
<dbReference type="AlphaFoldDB" id="A0A6C0CXR1"/>
<organism evidence="1">
    <name type="scientific">viral metagenome</name>
    <dbReference type="NCBI Taxonomy" id="1070528"/>
    <lineage>
        <taxon>unclassified sequences</taxon>
        <taxon>metagenomes</taxon>
        <taxon>organismal metagenomes</taxon>
    </lineage>
</organism>
<dbReference type="SUPFAM" id="SSF53335">
    <property type="entry name" value="S-adenosyl-L-methionine-dependent methyltransferases"/>
    <property type="match status" value="1"/>
</dbReference>
<dbReference type="InterPro" id="IPR029063">
    <property type="entry name" value="SAM-dependent_MTases_sf"/>
</dbReference>
<proteinExistence type="predicted"/>
<reference evidence="1" key="1">
    <citation type="journal article" date="2020" name="Nature">
        <title>Giant virus diversity and host interactions through global metagenomics.</title>
        <authorList>
            <person name="Schulz F."/>
            <person name="Roux S."/>
            <person name="Paez-Espino D."/>
            <person name="Jungbluth S."/>
            <person name="Walsh D.A."/>
            <person name="Denef V.J."/>
            <person name="McMahon K.D."/>
            <person name="Konstantinidis K.T."/>
            <person name="Eloe-Fadrosh E.A."/>
            <person name="Kyrpides N.C."/>
            <person name="Woyke T."/>
        </authorList>
    </citation>
    <scope>NUCLEOTIDE SEQUENCE</scope>
    <source>
        <strain evidence="1">GVMAG-M-3300023109-53</strain>
    </source>
</reference>
<evidence type="ECO:0008006" key="2">
    <source>
        <dbReference type="Google" id="ProtNLM"/>
    </source>
</evidence>
<sequence length="176" mass="20696">MSFIPNEVYPYRMALDIVEHIASYIKDKVVCDVGCGSGDLLEYIKHKKYAKCVLGIEVDKNRASVKERQYIQLGDVFKLGLPEADVYTLWLGVQFPYEQLFKQIENEKIIIYMDGAEINHQIFSNYKGITLIETINYEYNEEKFIPENQLEDWKVKWPTRQSKGTRLCKIYKYTPC</sequence>
<evidence type="ECO:0000313" key="1">
    <source>
        <dbReference type="EMBL" id="QHT09057.1"/>
    </source>
</evidence>
<dbReference type="Gene3D" id="3.40.50.150">
    <property type="entry name" value="Vaccinia Virus protein VP39"/>
    <property type="match status" value="1"/>
</dbReference>